<dbReference type="Pfam" id="PF12947">
    <property type="entry name" value="EGF_3"/>
    <property type="match status" value="1"/>
</dbReference>
<dbReference type="GeneID" id="118895937"/>
<feature type="disulfide bond" evidence="14">
    <location>
        <begin position="255"/>
        <end position="264"/>
    </location>
</feature>
<dbReference type="PROSITE" id="PS00022">
    <property type="entry name" value="EGF_1"/>
    <property type="match status" value="1"/>
</dbReference>
<dbReference type="FunFam" id="2.10.25.10:FF:000038">
    <property type="entry name" value="Fibrillin 2"/>
    <property type="match status" value="1"/>
</dbReference>
<dbReference type="InterPro" id="IPR000152">
    <property type="entry name" value="EGF-type_Asp/Asn_hydroxyl_site"/>
</dbReference>
<feature type="compositionally biased region" description="Low complexity" evidence="15">
    <location>
        <begin position="549"/>
        <end position="558"/>
    </location>
</feature>
<keyword evidence="3" id="KW-0217">Developmental protein</keyword>
<dbReference type="InterPro" id="IPR009030">
    <property type="entry name" value="Growth_fac_rcpt_cys_sf"/>
</dbReference>
<dbReference type="GO" id="GO:0005509">
    <property type="term" value="F:calcium ion binding"/>
    <property type="evidence" value="ECO:0007669"/>
    <property type="project" value="InterPro"/>
</dbReference>
<evidence type="ECO:0000313" key="18">
    <source>
        <dbReference type="Proteomes" id="UP000694857"/>
    </source>
</evidence>
<evidence type="ECO:0000256" key="13">
    <source>
        <dbReference type="ARBA" id="ARBA00023180"/>
    </source>
</evidence>
<dbReference type="PROSITE" id="PS01187">
    <property type="entry name" value="EGF_CA"/>
    <property type="match status" value="1"/>
</dbReference>
<comment type="subcellular location">
    <subcellularLocation>
        <location evidence="1">Secreted</location>
        <location evidence="1">Extracellular space</location>
        <location evidence="1">Extracellular matrix</location>
    </subcellularLocation>
</comment>
<dbReference type="Gene3D" id="2.10.25.10">
    <property type="entry name" value="Laminin"/>
    <property type="match status" value="5"/>
</dbReference>
<keyword evidence="9" id="KW-0221">Differentiation</keyword>
<feature type="domain" description="MAM" evidence="17">
    <location>
        <begin position="623"/>
        <end position="782"/>
    </location>
</feature>
<feature type="domain" description="EGF-like" evidence="16">
    <location>
        <begin position="298"/>
        <end position="337"/>
    </location>
</feature>
<dbReference type="FunFam" id="2.10.25.10:FF:000476">
    <property type="entry name" value="nephronectin isoform X1"/>
    <property type="match status" value="1"/>
</dbReference>
<dbReference type="CTD" id="255743"/>
<evidence type="ECO:0000256" key="11">
    <source>
        <dbReference type="ARBA" id="ARBA00022889"/>
    </source>
</evidence>
<dbReference type="CDD" id="cd00054">
    <property type="entry name" value="EGF_CA"/>
    <property type="match status" value="3"/>
</dbReference>
<evidence type="ECO:0000256" key="10">
    <source>
        <dbReference type="ARBA" id="ARBA00022837"/>
    </source>
</evidence>
<evidence type="ECO:0000256" key="4">
    <source>
        <dbReference type="ARBA" id="ARBA00022525"/>
    </source>
</evidence>
<feature type="compositionally biased region" description="Pro residues" evidence="15">
    <location>
        <begin position="520"/>
        <end position="548"/>
    </location>
</feature>
<dbReference type="GO" id="GO:0016020">
    <property type="term" value="C:membrane"/>
    <property type="evidence" value="ECO:0007669"/>
    <property type="project" value="InterPro"/>
</dbReference>
<proteinExistence type="inferred from homology"/>
<feature type="region of interest" description="Disordered" evidence="15">
    <location>
        <begin position="513"/>
        <end position="559"/>
    </location>
</feature>
<dbReference type="OrthoDB" id="10060424at2759"/>
<evidence type="ECO:0000256" key="6">
    <source>
        <dbReference type="ARBA" id="ARBA00022536"/>
    </source>
</evidence>
<name>A0A8B8XP26_BALMU</name>
<sequence length="789" mass="85838">MQTLLSSSPTNLSHLGLRPPVKAVARPFDHHLLGRNPRSAHLRPGPLSSPALTFLPSTLLSPAQARLATFLPAWRSPRLAGPQETLPSRGAPARELPAAGPSTLSSHPGPRERLVGRTRAPRPSPQAAQLPLQHLPSRGGSRRGLGTPRADLLRLRATPLSSESGSSSRGGRRGSRLPQLPGGAERASPASPAPPTCSPRAAEPPRGTRRPPWISSWRWCSGPRSICRRPRSSTGAVCQPQCKHGECIGPNKCKCHPGYAGKTCNQDEHFYPTPLDQGSEQPLSQPLDHQATSLPSRDLNECGLKPRPCKHRCMNTYGSYKCYCLNGYMLMPDGSCSSALTCSMANCQYGCDVVKGQIRCQCPSPGLRLAPDGRTCVDIDECATGRASCPRYRQCVNTFGSYICKCHKGFDLMYIGGKYQCHDIDECSLGQYQCSSFARCYNVHGSYKCKCKDGYQGDGLNCVYIPKVMIEPSGPIHVPKENGTISRGDGGHSNWIPDVRSTRWPLKTPYVPAVITSRPTPEPTARPALKPAPQPAPPTELRTPPPAATPGRPTTRLTSVAPVATASPRRITVDNRIQTEPQKPRGDVFIPRQPSNDLFEIFEIERGVSADDEAKDDPGVLIHSCNFDHGLCGWIREKDSDLHWEPVRDPAGRCGRFPEHFCIFLRSGGRYLTVSAAKGPAAKAARLLLPLGHLLHSGDLCLSFRHKVTGLHAGTLQVLVRKHGAHGAALWGRNGGHSWRQTRIALRGADVKSVIFKGEKRRGHTGEIGLDDVSLKKGHCSEEHEQLQN</sequence>
<feature type="compositionally biased region" description="Low complexity" evidence="15">
    <location>
        <begin position="181"/>
        <end position="190"/>
    </location>
</feature>
<comment type="caution">
    <text evidence="14">Lacks conserved residue(s) required for the propagation of feature annotation.</text>
</comment>
<dbReference type="PANTHER" id="PTHR24050">
    <property type="entry name" value="PA14 DOMAIN-CONTAINING PROTEIN"/>
    <property type="match status" value="1"/>
</dbReference>
<keyword evidence="10" id="KW-0106">Calcium</keyword>
<keyword evidence="13" id="KW-0325">Glycoprotein</keyword>
<feature type="region of interest" description="Disordered" evidence="15">
    <location>
        <begin position="78"/>
        <end position="214"/>
    </location>
</feature>
<keyword evidence="11" id="KW-0130">Cell adhesion</keyword>
<dbReference type="FunFam" id="2.10.25.10:FF:000184">
    <property type="entry name" value="nephronectin isoform X2"/>
    <property type="match status" value="1"/>
</dbReference>
<comment type="similarity">
    <text evidence="2">Belongs to the nephronectin family.</text>
</comment>
<evidence type="ECO:0000256" key="1">
    <source>
        <dbReference type="ARBA" id="ARBA00004498"/>
    </source>
</evidence>
<organism evidence="18 19">
    <name type="scientific">Balaenoptera musculus</name>
    <name type="common">Blue whale</name>
    <dbReference type="NCBI Taxonomy" id="9771"/>
    <lineage>
        <taxon>Eukaryota</taxon>
        <taxon>Metazoa</taxon>
        <taxon>Chordata</taxon>
        <taxon>Craniata</taxon>
        <taxon>Vertebrata</taxon>
        <taxon>Euteleostomi</taxon>
        <taxon>Mammalia</taxon>
        <taxon>Eutheria</taxon>
        <taxon>Laurasiatheria</taxon>
        <taxon>Artiodactyla</taxon>
        <taxon>Whippomorpha</taxon>
        <taxon>Cetacea</taxon>
        <taxon>Mysticeti</taxon>
        <taxon>Balaenopteridae</taxon>
        <taxon>Balaenoptera</taxon>
    </lineage>
</organism>
<dbReference type="PANTHER" id="PTHR24050:SF19">
    <property type="entry name" value="NEPHRONECTIN"/>
    <property type="match status" value="1"/>
</dbReference>
<gene>
    <name evidence="19" type="primary">NPNT</name>
</gene>
<dbReference type="FunFam" id="2.10.25.10:FF:000187">
    <property type="entry name" value="nephronectin isoform X1"/>
    <property type="match status" value="1"/>
</dbReference>
<dbReference type="SUPFAM" id="SSF49899">
    <property type="entry name" value="Concanavalin A-like lectins/glucanases"/>
    <property type="match status" value="1"/>
</dbReference>
<dbReference type="PROSITE" id="PS00010">
    <property type="entry name" value="ASX_HYDROXYL"/>
    <property type="match status" value="3"/>
</dbReference>
<dbReference type="Pfam" id="PF00629">
    <property type="entry name" value="MAM"/>
    <property type="match status" value="1"/>
</dbReference>
<evidence type="ECO:0000259" key="16">
    <source>
        <dbReference type="PROSITE" id="PS50026"/>
    </source>
</evidence>
<dbReference type="InterPro" id="IPR000998">
    <property type="entry name" value="MAM_dom"/>
</dbReference>
<evidence type="ECO:0000256" key="7">
    <source>
        <dbReference type="ARBA" id="ARBA00022729"/>
    </source>
</evidence>
<dbReference type="SMART" id="SM00179">
    <property type="entry name" value="EGF_CA"/>
    <property type="match status" value="3"/>
</dbReference>
<keyword evidence="18" id="KW-1185">Reference proteome</keyword>
<dbReference type="InterPro" id="IPR000742">
    <property type="entry name" value="EGF"/>
</dbReference>
<dbReference type="KEGG" id="bmus:118895937"/>
<dbReference type="PROSITE" id="PS01186">
    <property type="entry name" value="EGF_2"/>
    <property type="match status" value="3"/>
</dbReference>
<dbReference type="SUPFAM" id="SSF57196">
    <property type="entry name" value="EGF/Laminin"/>
    <property type="match status" value="1"/>
</dbReference>
<accession>A0A8B8XP26</accession>
<evidence type="ECO:0000259" key="17">
    <source>
        <dbReference type="PROSITE" id="PS50060"/>
    </source>
</evidence>
<keyword evidence="12 14" id="KW-1015">Disulfide bond</keyword>
<keyword evidence="7" id="KW-0732">Signal</keyword>
<feature type="domain" description="EGF-like" evidence="16">
    <location>
        <begin position="234"/>
        <end position="265"/>
    </location>
</feature>
<dbReference type="InterPro" id="IPR052235">
    <property type="entry name" value="Nephronectin_domain"/>
</dbReference>
<evidence type="ECO:0000256" key="14">
    <source>
        <dbReference type="PROSITE-ProRule" id="PRU00076"/>
    </source>
</evidence>
<keyword evidence="4" id="KW-0964">Secreted</keyword>
<dbReference type="SUPFAM" id="SSF57184">
    <property type="entry name" value="Growth factor receptor domain"/>
    <property type="match status" value="1"/>
</dbReference>
<dbReference type="SMART" id="SM00137">
    <property type="entry name" value="MAM"/>
    <property type="match status" value="1"/>
</dbReference>
<dbReference type="Gene3D" id="2.60.120.200">
    <property type="match status" value="1"/>
</dbReference>
<dbReference type="Pfam" id="PF07645">
    <property type="entry name" value="EGF_CA"/>
    <property type="match status" value="2"/>
</dbReference>
<evidence type="ECO:0000256" key="2">
    <source>
        <dbReference type="ARBA" id="ARBA00009738"/>
    </source>
</evidence>
<evidence type="ECO:0000256" key="9">
    <source>
        <dbReference type="ARBA" id="ARBA00022782"/>
    </source>
</evidence>
<dbReference type="InterPro" id="IPR018097">
    <property type="entry name" value="EGF_Ca-bd_CS"/>
</dbReference>
<dbReference type="Proteomes" id="UP000694857">
    <property type="component" value="Chromosome 5"/>
</dbReference>
<keyword evidence="5" id="KW-0272">Extracellular matrix</keyword>
<keyword evidence="6 14" id="KW-0245">EGF-like domain</keyword>
<dbReference type="SMART" id="SM00181">
    <property type="entry name" value="EGF"/>
    <property type="match status" value="5"/>
</dbReference>
<evidence type="ECO:0000256" key="12">
    <source>
        <dbReference type="ARBA" id="ARBA00023157"/>
    </source>
</evidence>
<dbReference type="CDD" id="cd06263">
    <property type="entry name" value="MAM"/>
    <property type="match status" value="1"/>
</dbReference>
<evidence type="ECO:0000313" key="19">
    <source>
        <dbReference type="RefSeq" id="XP_036709410.1"/>
    </source>
</evidence>
<protein>
    <submittedName>
        <fullName evidence="19">Nephronectin isoform X1</fullName>
    </submittedName>
</protein>
<dbReference type="InterPro" id="IPR001881">
    <property type="entry name" value="EGF-like_Ca-bd_dom"/>
</dbReference>
<dbReference type="InterPro" id="IPR049883">
    <property type="entry name" value="NOTCH1_EGF-like"/>
</dbReference>
<feature type="compositionally biased region" description="Low complexity" evidence="15">
    <location>
        <begin position="135"/>
        <end position="149"/>
    </location>
</feature>
<dbReference type="GO" id="GO:0007155">
    <property type="term" value="P:cell adhesion"/>
    <property type="evidence" value="ECO:0007669"/>
    <property type="project" value="UniProtKB-KW"/>
</dbReference>
<dbReference type="PROSITE" id="PS50026">
    <property type="entry name" value="EGF_3"/>
    <property type="match status" value="4"/>
</dbReference>
<dbReference type="PROSITE" id="PS50060">
    <property type="entry name" value="MAM_2"/>
    <property type="match status" value="1"/>
</dbReference>
<keyword evidence="8" id="KW-0677">Repeat</keyword>
<dbReference type="AlphaFoldDB" id="A0A8B8XP26"/>
<dbReference type="InterPro" id="IPR013320">
    <property type="entry name" value="ConA-like_dom_sf"/>
</dbReference>
<feature type="domain" description="EGF-like" evidence="16">
    <location>
        <begin position="423"/>
        <end position="463"/>
    </location>
</feature>
<evidence type="ECO:0000256" key="8">
    <source>
        <dbReference type="ARBA" id="ARBA00022737"/>
    </source>
</evidence>
<feature type="domain" description="EGF-like" evidence="16">
    <location>
        <begin position="378"/>
        <end position="422"/>
    </location>
</feature>
<dbReference type="InterPro" id="IPR024731">
    <property type="entry name" value="NELL2-like_EGF"/>
</dbReference>
<dbReference type="GO" id="GO:0030154">
    <property type="term" value="P:cell differentiation"/>
    <property type="evidence" value="ECO:0007669"/>
    <property type="project" value="UniProtKB-KW"/>
</dbReference>
<dbReference type="RefSeq" id="XP_036709410.1">
    <property type="nucleotide sequence ID" value="XM_036853515.1"/>
</dbReference>
<evidence type="ECO:0000256" key="5">
    <source>
        <dbReference type="ARBA" id="ARBA00022530"/>
    </source>
</evidence>
<reference evidence="19" key="1">
    <citation type="submission" date="2025-08" db="UniProtKB">
        <authorList>
            <consortium name="RefSeq"/>
        </authorList>
    </citation>
    <scope>IDENTIFICATION</scope>
    <source>
        <tissue evidence="19">Epidermis and Blubber</tissue>
    </source>
</reference>
<evidence type="ECO:0000256" key="3">
    <source>
        <dbReference type="ARBA" id="ARBA00022473"/>
    </source>
</evidence>
<evidence type="ECO:0000256" key="15">
    <source>
        <dbReference type="SAM" id="MobiDB-lite"/>
    </source>
</evidence>